<accession>A0A1X2YQU0</accession>
<organism evidence="2 3">
    <name type="scientific">Bifidobacterium adolescentis</name>
    <dbReference type="NCBI Taxonomy" id="1680"/>
    <lineage>
        <taxon>Bacteria</taxon>
        <taxon>Bacillati</taxon>
        <taxon>Actinomycetota</taxon>
        <taxon>Actinomycetes</taxon>
        <taxon>Bifidobacteriales</taxon>
        <taxon>Bifidobacteriaceae</taxon>
        <taxon>Bifidobacterium</taxon>
    </lineage>
</organism>
<proteinExistence type="predicted"/>
<evidence type="ECO:0000313" key="3">
    <source>
        <dbReference type="Proteomes" id="UP000193377"/>
    </source>
</evidence>
<name>A0A1X2YQU0_BIFAD</name>
<dbReference type="AlphaFoldDB" id="A0A1X2YQU0"/>
<dbReference type="Proteomes" id="UP000193377">
    <property type="component" value="Unassembled WGS sequence"/>
</dbReference>
<dbReference type="EMBL" id="LNKD01000009">
    <property type="protein sequence ID" value="OSG84530.1"/>
    <property type="molecule type" value="Genomic_DNA"/>
</dbReference>
<gene>
    <name evidence="2" type="ORF">B0487_2194</name>
</gene>
<comment type="caution">
    <text evidence="2">The sequence shown here is derived from an EMBL/GenBank/DDBJ whole genome shotgun (WGS) entry which is preliminary data.</text>
</comment>
<evidence type="ECO:0000313" key="2">
    <source>
        <dbReference type="EMBL" id="OSG84530.1"/>
    </source>
</evidence>
<keyword evidence="1" id="KW-0472">Membrane</keyword>
<sequence>MAGILVRLVLSIGCIAGVLMSHTMAVLFDRSVTLLEKAVLEHSYTSGQKRWLGVRIYGWRFLYHLAVALMVAFIIMATILFIMFCWALFQRIGAI</sequence>
<keyword evidence="1" id="KW-1133">Transmembrane helix</keyword>
<feature type="transmembrane region" description="Helical" evidence="1">
    <location>
        <begin position="61"/>
        <end position="89"/>
    </location>
</feature>
<dbReference type="RefSeq" id="WP_085393624.1">
    <property type="nucleotide sequence ID" value="NZ_LNKD01000009.1"/>
</dbReference>
<keyword evidence="1" id="KW-0812">Transmembrane</keyword>
<evidence type="ECO:0000256" key="1">
    <source>
        <dbReference type="SAM" id="Phobius"/>
    </source>
</evidence>
<reference evidence="2 3" key="1">
    <citation type="journal article" date="2016" name="Sci. Rep.">
        <title>Evaluation of genetic diversity among strains of the human gut commensal Bifidobacterium adolescentis.</title>
        <authorList>
            <person name="Duranti S."/>
            <person name="Milani C."/>
            <person name="Lugli G.A."/>
            <person name="Mancabelli L."/>
            <person name="Turroni F."/>
            <person name="Ferrario C."/>
            <person name="Mangifesta M."/>
            <person name="Viappiani A."/>
            <person name="Sanchez B."/>
            <person name="Margolles A."/>
            <person name="van Sinderen D."/>
            <person name="Ventura M."/>
        </authorList>
    </citation>
    <scope>NUCLEOTIDE SEQUENCE [LARGE SCALE GENOMIC DNA]</scope>
    <source>
        <strain evidence="2 3">487B</strain>
    </source>
</reference>
<protein>
    <submittedName>
        <fullName evidence="2">Uncharacterized protein</fullName>
    </submittedName>
</protein>